<protein>
    <submittedName>
        <fullName evidence="2">Uncharacterized protein</fullName>
    </submittedName>
</protein>
<organism evidence="2 3">
    <name type="scientific">Roseivivax marinus</name>
    <dbReference type="NCBI Taxonomy" id="1379903"/>
    <lineage>
        <taxon>Bacteria</taxon>
        <taxon>Pseudomonadati</taxon>
        <taxon>Pseudomonadota</taxon>
        <taxon>Alphaproteobacteria</taxon>
        <taxon>Rhodobacterales</taxon>
        <taxon>Roseobacteraceae</taxon>
        <taxon>Roseivivax</taxon>
    </lineage>
</organism>
<dbReference type="STRING" id="1379903.ATO8_04871"/>
<sequence>MTTGAVREVTIGENPQMTVRIEEDDGNLFIQFLASEPEKIDIDGAFFNLTDDAVIPNLMISPSVDQLTAGNVTGFSAEAGALNSLPNGAVVEGDYDVSVSFGTSPSSTEGDVDDGKFTFWLDGEAPLSVDDIDLSSLTAVVNSDDGRGLVLKTGDAPQEGTTVTAFTEDFSCLWSPDHSENIVRDDGWDSYWGKLVTSGCNDGVLQFDAVETDGPVGITFEARANDPSRFEAGGWHGDSLTLEVRLDDGSWQTLDTFTVDHDRGLFVGSETGQTFGAHPSQLEYSGGVLDDASGQAEFRFVSDISSWDERIYIDDVSVTATEALAEVSSAPAEDTVVQSEDFGHLWWAEQSDAVEGHSDWDVQWGKLNTDGNDDGELRFDEVQTDGNVRFAFDAKAPAAHRFEQDGHAADSLRVEVQVDGSDDWQTLDTFVVNDGGTALVGSETGQEIGRDFSNIAYEGGVLEGASTVQFRFVSDISAHDEDIWIDNVEVTVLGEDAGSDGDAGDGGSQYEILFDPIRQALEETEDDADDTGGEIEEPLLAG</sequence>
<dbReference type="AlphaFoldDB" id="W4HP36"/>
<dbReference type="RefSeq" id="WP_043842475.1">
    <property type="nucleotide sequence ID" value="NZ_AQQW01000002.1"/>
</dbReference>
<name>W4HP36_9RHOB</name>
<proteinExistence type="predicted"/>
<dbReference type="Proteomes" id="UP000019063">
    <property type="component" value="Unassembled WGS sequence"/>
</dbReference>
<comment type="caution">
    <text evidence="2">The sequence shown here is derived from an EMBL/GenBank/DDBJ whole genome shotgun (WGS) entry which is preliminary data.</text>
</comment>
<evidence type="ECO:0000256" key="1">
    <source>
        <dbReference type="SAM" id="MobiDB-lite"/>
    </source>
</evidence>
<dbReference type="EMBL" id="AQQW01000002">
    <property type="protein sequence ID" value="ETW14198.1"/>
    <property type="molecule type" value="Genomic_DNA"/>
</dbReference>
<keyword evidence="3" id="KW-1185">Reference proteome</keyword>
<dbReference type="eggNOG" id="ENOG502ZAP5">
    <property type="taxonomic scope" value="Bacteria"/>
</dbReference>
<feature type="region of interest" description="Disordered" evidence="1">
    <location>
        <begin position="521"/>
        <end position="542"/>
    </location>
</feature>
<accession>W4HP36</accession>
<reference evidence="2 3" key="1">
    <citation type="journal article" date="2014" name="Antonie Van Leeuwenhoek">
        <title>Roseivivax atlanticus sp. nov., isolated from surface seawater of the Atlantic Ocean.</title>
        <authorList>
            <person name="Li G."/>
            <person name="Lai Q."/>
            <person name="Liu X."/>
            <person name="Sun F."/>
            <person name="Shao Z."/>
        </authorList>
    </citation>
    <scope>NUCLEOTIDE SEQUENCE [LARGE SCALE GENOMIC DNA]</scope>
    <source>
        <strain evidence="2 3">22II-s10s</strain>
    </source>
</reference>
<evidence type="ECO:0000313" key="3">
    <source>
        <dbReference type="Proteomes" id="UP000019063"/>
    </source>
</evidence>
<gene>
    <name evidence="2" type="ORF">ATO8_04871</name>
</gene>
<feature type="compositionally biased region" description="Acidic residues" evidence="1">
    <location>
        <begin position="522"/>
        <end position="542"/>
    </location>
</feature>
<evidence type="ECO:0000313" key="2">
    <source>
        <dbReference type="EMBL" id="ETW14198.1"/>
    </source>
</evidence>